<evidence type="ECO:0000313" key="2">
    <source>
        <dbReference type="Proteomes" id="UP000009882"/>
    </source>
</evidence>
<dbReference type="HOGENOM" id="CLU_3175551_0_0_1"/>
<dbReference type="Proteomes" id="UP000009882">
    <property type="component" value="Unassembled WGS sequence"/>
</dbReference>
<gene>
    <name evidence="1" type="ORF">PDIG_86510</name>
</gene>
<organism evidence="1 2">
    <name type="scientific">Penicillium digitatum (strain PHI26 / CECT 20796)</name>
    <name type="common">Green mold</name>
    <dbReference type="NCBI Taxonomy" id="1170229"/>
    <lineage>
        <taxon>Eukaryota</taxon>
        <taxon>Fungi</taxon>
        <taxon>Dikarya</taxon>
        <taxon>Ascomycota</taxon>
        <taxon>Pezizomycotina</taxon>
        <taxon>Eurotiomycetes</taxon>
        <taxon>Eurotiomycetidae</taxon>
        <taxon>Eurotiales</taxon>
        <taxon>Aspergillaceae</taxon>
        <taxon>Penicillium</taxon>
    </lineage>
</organism>
<name>K9F6A4_PEND2</name>
<accession>K9F6A4</accession>
<sequence length="47" mass="5343">MLKKLPCLLTRNHPLATLPAIDPEIDCQVVSKLDLRVPMLLGFFHML</sequence>
<keyword evidence="2" id="KW-1185">Reference proteome</keyword>
<dbReference type="EMBL" id="AKCT01000319">
    <property type="protein sequence ID" value="EKV04850.1"/>
    <property type="molecule type" value="Genomic_DNA"/>
</dbReference>
<dbReference type="InParanoid" id="K9F6A4"/>
<evidence type="ECO:0000313" key="1">
    <source>
        <dbReference type="EMBL" id="EKV04850.1"/>
    </source>
</evidence>
<proteinExistence type="predicted"/>
<protein>
    <submittedName>
        <fullName evidence="1">Uncharacterized protein</fullName>
    </submittedName>
</protein>
<comment type="caution">
    <text evidence="1">The sequence shown here is derived from an EMBL/GenBank/DDBJ whole genome shotgun (WGS) entry which is preliminary data.</text>
</comment>
<reference evidence="2" key="1">
    <citation type="journal article" date="2012" name="BMC Genomics">
        <title>Genome sequence of the necrotrophic fungus Penicillium digitatum, the main postharvest pathogen of citrus.</title>
        <authorList>
            <person name="Marcet-Houben M."/>
            <person name="Ballester A.-R."/>
            <person name="de la Fuente B."/>
            <person name="Harries E."/>
            <person name="Marcos J.F."/>
            <person name="Gonzalez-Candelas L."/>
            <person name="Gabaldon T."/>
        </authorList>
    </citation>
    <scope>NUCLEOTIDE SEQUENCE [LARGE SCALE GENOMIC DNA]</scope>
    <source>
        <strain evidence="2">PHI26 / CECT 20796</strain>
    </source>
</reference>
<dbReference type="AlphaFoldDB" id="K9F6A4"/>